<gene>
    <name evidence="1" type="ORF">TSUD_381500</name>
</gene>
<reference evidence="2" key="1">
    <citation type="journal article" date="2017" name="Front. Plant Sci.">
        <title>Climate Clever Clovers: New Paradigm to Reduce the Environmental Footprint of Ruminants by Breeding Low Methanogenic Forages Utilizing Haplotype Variation.</title>
        <authorList>
            <person name="Kaur P."/>
            <person name="Appels R."/>
            <person name="Bayer P.E."/>
            <person name="Keeble-Gagnere G."/>
            <person name="Wang J."/>
            <person name="Hirakawa H."/>
            <person name="Shirasawa K."/>
            <person name="Vercoe P."/>
            <person name="Stefanova K."/>
            <person name="Durmic Z."/>
            <person name="Nichols P."/>
            <person name="Revell C."/>
            <person name="Isobe S.N."/>
            <person name="Edwards D."/>
            <person name="Erskine W."/>
        </authorList>
    </citation>
    <scope>NUCLEOTIDE SEQUENCE [LARGE SCALE GENOMIC DNA]</scope>
    <source>
        <strain evidence="2">cv. Daliak</strain>
    </source>
</reference>
<keyword evidence="2" id="KW-1185">Reference proteome</keyword>
<name>A0A2Z6MC88_TRISU</name>
<evidence type="ECO:0000313" key="1">
    <source>
        <dbReference type="EMBL" id="GAU20058.1"/>
    </source>
</evidence>
<proteinExistence type="predicted"/>
<dbReference type="Proteomes" id="UP000242715">
    <property type="component" value="Unassembled WGS sequence"/>
</dbReference>
<organism evidence="1 2">
    <name type="scientific">Trifolium subterraneum</name>
    <name type="common">Subterranean clover</name>
    <dbReference type="NCBI Taxonomy" id="3900"/>
    <lineage>
        <taxon>Eukaryota</taxon>
        <taxon>Viridiplantae</taxon>
        <taxon>Streptophyta</taxon>
        <taxon>Embryophyta</taxon>
        <taxon>Tracheophyta</taxon>
        <taxon>Spermatophyta</taxon>
        <taxon>Magnoliopsida</taxon>
        <taxon>eudicotyledons</taxon>
        <taxon>Gunneridae</taxon>
        <taxon>Pentapetalae</taxon>
        <taxon>rosids</taxon>
        <taxon>fabids</taxon>
        <taxon>Fabales</taxon>
        <taxon>Fabaceae</taxon>
        <taxon>Papilionoideae</taxon>
        <taxon>50 kb inversion clade</taxon>
        <taxon>NPAAA clade</taxon>
        <taxon>Hologalegina</taxon>
        <taxon>IRL clade</taxon>
        <taxon>Trifolieae</taxon>
        <taxon>Trifolium</taxon>
    </lineage>
</organism>
<dbReference type="EMBL" id="DF973208">
    <property type="protein sequence ID" value="GAU20058.1"/>
    <property type="molecule type" value="Genomic_DNA"/>
</dbReference>
<accession>A0A2Z6MC88</accession>
<evidence type="ECO:0000313" key="2">
    <source>
        <dbReference type="Proteomes" id="UP000242715"/>
    </source>
</evidence>
<protein>
    <submittedName>
        <fullName evidence="1">Uncharacterized protein</fullName>
    </submittedName>
</protein>
<sequence>MAENRESFPNKIAPYKKLQVLFHRNKGAEPQIPIRIDVNHESNFVCVSRHKFDIKKKERDGQTLNPRNQEKARMSRWIAAI</sequence>
<dbReference type="AlphaFoldDB" id="A0A2Z6MC88"/>